<dbReference type="InterPro" id="IPR036844">
    <property type="entry name" value="Hint_dom_sf"/>
</dbReference>
<evidence type="ECO:0000313" key="2">
    <source>
        <dbReference type="EMBL" id="DAD81628.1"/>
    </source>
</evidence>
<dbReference type="InterPro" id="IPR027417">
    <property type="entry name" value="P-loop_NTPase"/>
</dbReference>
<dbReference type="SUPFAM" id="SSF55608">
    <property type="entry name" value="Homing endonucleases"/>
    <property type="match status" value="1"/>
</dbReference>
<feature type="domain" description="DOD-type homing endonuclease" evidence="1">
    <location>
        <begin position="230"/>
        <end position="360"/>
    </location>
</feature>
<dbReference type="Gene3D" id="3.30.420.240">
    <property type="match status" value="1"/>
</dbReference>
<dbReference type="SUPFAM" id="SSF51294">
    <property type="entry name" value="Hedgehog/intein (Hint) domain"/>
    <property type="match status" value="1"/>
</dbReference>
<organism evidence="2">
    <name type="scientific">Myoviridae sp. ct9Ns12</name>
    <dbReference type="NCBI Taxonomy" id="2826626"/>
    <lineage>
        <taxon>Viruses</taxon>
        <taxon>Duplodnaviria</taxon>
        <taxon>Heunggongvirae</taxon>
        <taxon>Uroviricota</taxon>
        <taxon>Caudoviricetes</taxon>
    </lineage>
</organism>
<dbReference type="EMBL" id="BK014906">
    <property type="protein sequence ID" value="DAD81628.1"/>
    <property type="molecule type" value="Genomic_DNA"/>
</dbReference>
<dbReference type="InterPro" id="IPR004860">
    <property type="entry name" value="LAGLIDADG_dom"/>
</dbReference>
<dbReference type="Gene3D" id="3.40.50.300">
    <property type="entry name" value="P-loop containing nucleotide triphosphate hydrolases"/>
    <property type="match status" value="1"/>
</dbReference>
<proteinExistence type="predicted"/>
<accession>A0A8S5MHE3</accession>
<name>A0A8S5MHE3_9CAUD</name>
<dbReference type="PRINTS" id="PR00379">
    <property type="entry name" value="INTEIN"/>
</dbReference>
<reference evidence="2" key="1">
    <citation type="journal article" date="2021" name="Proc. Natl. Acad. Sci. U.S.A.">
        <title>A Catalog of Tens of Thousands of Viruses from Human Metagenomes Reveals Hidden Associations with Chronic Diseases.</title>
        <authorList>
            <person name="Tisza M.J."/>
            <person name="Buck C.B."/>
        </authorList>
    </citation>
    <scope>NUCLEOTIDE SEQUENCE</scope>
    <source>
        <strain evidence="2">Ct9Ns12</strain>
    </source>
</reference>
<evidence type="ECO:0000259" key="1">
    <source>
        <dbReference type="PROSITE" id="PS50819"/>
    </source>
</evidence>
<sequence length="928" mass="106652">MKNRIFALYITHRAVNQAGVCKIILHATAYFFMEYDGIVHTKNGEGVFTYAHIEKLREYGNPLNIIAQKGCQEKFLASPADITIFGGNRGGGKALIFNELVCTPFGFRKIQDIKAGDIITGLDGGMQRVVYNSYQGFKECVRLKFVDGSYADCCIDHLWNIKQSNHCSKKRALYNLPLEDEWRVWTTQMIIDHMKKQKGKKQSRHLSVPLCKPVRFTKGKYFKPKFSPYLIGALIGDGCIADSVISKNCCYLFNPDEEVIGEFKKSVGYSSCEFEKGCYRMRINDKELIAEIQKLNITGRAADKHVPDMYLYGTLEERWALVQGLMDTDGTIDERGHLSYTTISKQLAEDVKFLINSLGGLATIGRGTAGYRNSNGEFIQCNDAYTLYIRIPDAERMFRVKRKKERCKPYNGGISINARRIIGYEMIGKKECCCIAVTNPDSLFLTRDFIVTHNSWALLMEVLKDINNPNFASVILRNEKEDLSNIVNKSYELFSQYGKYNRSISDMTWNFYNGGFLKFSYYADSYEDFVKRFQGKEFAFIGIDEITHSDYLKFKYLITNNRNAYGIRNRFYGTCNPDPDSWVRKFIDWWIDENGNPIPERDGVIRYCFMDGDRPEDIYWGDSVDEVYNQCRHIIDPLLTPGLISKGYDKSAFVKTVTFIKGKLEENVALISSDPNYLANLAQQDEESRARDLEGNWNFKAAGDDIIKMEHMERFFKNTAQYGDEKRRVSCDIAYEGGDNLVLWLWIGNHIEDVYVSRDNSKRTEECVAYKLREWGVLEKDFVFDLNGPGQDFKGKFPDAVRFNNMAAPIPATKADEKSIKYVYSSLKSQCADILVKKIKNEEISINSDLLSRKFSGNGYSGVTLYNILMKERKAIRDAETDKGFALIKKETMKKYVGHSPDFIEAMIYRQIFDIKKHNTKPKGLWRL</sequence>
<dbReference type="PROSITE" id="PS50819">
    <property type="entry name" value="INTEIN_ENDONUCLEASE"/>
    <property type="match status" value="1"/>
</dbReference>
<dbReference type="Pfam" id="PF14528">
    <property type="entry name" value="LAGLIDADG_3"/>
    <property type="match status" value="1"/>
</dbReference>
<dbReference type="Gene3D" id="3.10.28.10">
    <property type="entry name" value="Homing endonucleases"/>
    <property type="match status" value="1"/>
</dbReference>
<dbReference type="InterPro" id="IPR006142">
    <property type="entry name" value="INTEIN"/>
</dbReference>
<dbReference type="InterPro" id="IPR027434">
    <property type="entry name" value="Homing_endonucl"/>
</dbReference>
<dbReference type="GO" id="GO:0004519">
    <property type="term" value="F:endonuclease activity"/>
    <property type="evidence" value="ECO:0007669"/>
    <property type="project" value="InterPro"/>
</dbReference>
<dbReference type="Pfam" id="PF03237">
    <property type="entry name" value="Terminase_6N"/>
    <property type="match status" value="1"/>
</dbReference>
<dbReference type="GO" id="GO:0016539">
    <property type="term" value="P:intein-mediated protein splicing"/>
    <property type="evidence" value="ECO:0007669"/>
    <property type="project" value="InterPro"/>
</dbReference>
<dbReference type="InterPro" id="IPR004042">
    <property type="entry name" value="Intein_endonuc_central"/>
</dbReference>
<protein>
    <submittedName>
        <fullName evidence="2">Large terminase</fullName>
    </submittedName>
</protein>